<dbReference type="FunFam" id="3.20.20.70:FF:000016">
    <property type="entry name" value="Triosephosphate isomerase"/>
    <property type="match status" value="1"/>
</dbReference>
<dbReference type="SUPFAM" id="SSF51351">
    <property type="entry name" value="Triosephosphate isomerase (TIM)"/>
    <property type="match status" value="1"/>
</dbReference>
<evidence type="ECO:0000256" key="9">
    <source>
        <dbReference type="RuleBase" id="RU363013"/>
    </source>
</evidence>
<dbReference type="AlphaFoldDB" id="A0A2U2AGI5"/>
<keyword evidence="7 8" id="KW-0413">Isomerase</keyword>
<dbReference type="GO" id="GO:0006094">
    <property type="term" value="P:gluconeogenesis"/>
    <property type="evidence" value="ECO:0007669"/>
    <property type="project" value="UniProtKB-UniRule"/>
</dbReference>
<reference evidence="11" key="1">
    <citation type="submission" date="2018-05" db="EMBL/GenBank/DDBJ databases">
        <title>Ignatzschineria dubaiensis sp. nov., isolated from necrotic foot tissues of dromedaries (Camelus dromedarius) and associated maggots in Dubai, United Arab Emirates.</title>
        <authorList>
            <person name="Tsang C.C."/>
            <person name="Tang J.Y.M."/>
            <person name="Fong J.Y.H."/>
            <person name="Kinne J."/>
            <person name="Lee H.H."/>
            <person name="Joseph M."/>
            <person name="Jose S."/>
            <person name="Schuster R.K."/>
            <person name="Tang Y."/>
            <person name="Sivakumar S."/>
            <person name="Chen J.H.K."/>
            <person name="Teng J.L.L."/>
            <person name="Lau S.K.P."/>
            <person name="Wernery U."/>
            <person name="Woo P.C.Y."/>
        </authorList>
    </citation>
    <scope>NUCLEOTIDE SEQUENCE [LARGE SCALE GENOMIC DNA]</scope>
    <source>
        <strain evidence="11">KCTC 22644</strain>
    </source>
</reference>
<dbReference type="PROSITE" id="PS51440">
    <property type="entry name" value="TIM_2"/>
    <property type="match status" value="1"/>
</dbReference>
<comment type="pathway">
    <text evidence="8 9">Carbohydrate biosynthesis; gluconeogenesis.</text>
</comment>
<comment type="pathway">
    <text evidence="2">Carbohydrate metabolism; erythritol degradation.</text>
</comment>
<feature type="active site" description="Proton acceptor" evidence="8">
    <location>
        <position position="168"/>
    </location>
</feature>
<evidence type="ECO:0000313" key="11">
    <source>
        <dbReference type="Proteomes" id="UP000245020"/>
    </source>
</evidence>
<feature type="binding site" evidence="8">
    <location>
        <begin position="11"/>
        <end position="13"/>
    </location>
    <ligand>
        <name>substrate</name>
    </ligand>
</feature>
<dbReference type="Pfam" id="PF00121">
    <property type="entry name" value="TIM"/>
    <property type="match status" value="1"/>
</dbReference>
<evidence type="ECO:0000256" key="3">
    <source>
        <dbReference type="ARBA" id="ARBA00007422"/>
    </source>
</evidence>
<feature type="binding site" evidence="8">
    <location>
        <begin position="234"/>
        <end position="235"/>
    </location>
    <ligand>
        <name>substrate</name>
    </ligand>
</feature>
<dbReference type="RefSeq" id="WP_109188331.1">
    <property type="nucleotide sequence ID" value="NZ_BMYA01000001.1"/>
</dbReference>
<dbReference type="UniPathway" id="UPA00138"/>
<dbReference type="HAMAP" id="MF_00147_B">
    <property type="entry name" value="TIM_B"/>
    <property type="match status" value="1"/>
</dbReference>
<dbReference type="PROSITE" id="PS00171">
    <property type="entry name" value="TIM_1"/>
    <property type="match status" value="1"/>
</dbReference>
<evidence type="ECO:0000313" key="10">
    <source>
        <dbReference type="EMBL" id="PWD81699.1"/>
    </source>
</evidence>
<feature type="active site" description="Electrophile" evidence="8">
    <location>
        <position position="96"/>
    </location>
</feature>
<comment type="subcellular location">
    <subcellularLocation>
        <location evidence="8 9">Cytoplasm</location>
    </subcellularLocation>
</comment>
<comment type="subunit">
    <text evidence="8 9">Homodimer.</text>
</comment>
<feature type="binding site" evidence="8">
    <location>
        <position position="213"/>
    </location>
    <ligand>
        <name>substrate</name>
    </ligand>
</feature>
<dbReference type="GO" id="GO:0004807">
    <property type="term" value="F:triose-phosphate isomerase activity"/>
    <property type="evidence" value="ECO:0007669"/>
    <property type="project" value="UniProtKB-UniRule"/>
</dbReference>
<dbReference type="InterPro" id="IPR013785">
    <property type="entry name" value="Aldolase_TIM"/>
</dbReference>
<dbReference type="InterPro" id="IPR022896">
    <property type="entry name" value="TrioseP_Isoase_bac/euk"/>
</dbReference>
<dbReference type="PANTHER" id="PTHR21139:SF42">
    <property type="entry name" value="TRIOSEPHOSPHATE ISOMERASE"/>
    <property type="match status" value="1"/>
</dbReference>
<dbReference type="Proteomes" id="UP000245020">
    <property type="component" value="Unassembled WGS sequence"/>
</dbReference>
<gene>
    <name evidence="8" type="primary">tpiA</name>
    <name evidence="10" type="ORF">DC083_00430</name>
</gene>
<protein>
    <recommendedName>
        <fullName evidence="8 9">Triosephosphate isomerase</fullName>
        <shortName evidence="8">TIM</shortName>
        <shortName evidence="8">TPI</shortName>
        <ecNumber evidence="8 9">5.3.1.1</ecNumber>
    </recommendedName>
    <alternativeName>
        <fullName evidence="8">Triose-phosphate isomerase</fullName>
    </alternativeName>
</protein>
<dbReference type="CDD" id="cd00311">
    <property type="entry name" value="TIM"/>
    <property type="match status" value="1"/>
</dbReference>
<evidence type="ECO:0000256" key="1">
    <source>
        <dbReference type="ARBA" id="ARBA00004680"/>
    </source>
</evidence>
<dbReference type="NCBIfam" id="TIGR00419">
    <property type="entry name" value="tim"/>
    <property type="match status" value="1"/>
</dbReference>
<evidence type="ECO:0000256" key="2">
    <source>
        <dbReference type="ARBA" id="ARBA00004939"/>
    </source>
</evidence>
<organism evidence="10 11">
    <name type="scientific">Ignatzschineria ureiclastica</name>
    <dbReference type="NCBI Taxonomy" id="472582"/>
    <lineage>
        <taxon>Bacteria</taxon>
        <taxon>Pseudomonadati</taxon>
        <taxon>Pseudomonadota</taxon>
        <taxon>Gammaproteobacteria</taxon>
        <taxon>Cardiobacteriales</taxon>
        <taxon>Ignatzschineriaceae</taxon>
        <taxon>Ignatzschineria</taxon>
    </lineage>
</organism>
<accession>A0A2U2AGI5</accession>
<keyword evidence="4 8" id="KW-0312">Gluconeogenesis</keyword>
<comment type="caution">
    <text evidence="10">The sequence shown here is derived from an EMBL/GenBank/DDBJ whole genome shotgun (WGS) entry which is preliminary data.</text>
</comment>
<dbReference type="InterPro" id="IPR020861">
    <property type="entry name" value="Triosephosphate_isomerase_AS"/>
</dbReference>
<evidence type="ECO:0000256" key="7">
    <source>
        <dbReference type="ARBA" id="ARBA00023235"/>
    </source>
</evidence>
<dbReference type="OrthoDB" id="9809429at2"/>
<comment type="pathway">
    <text evidence="1 8 9">Carbohydrate degradation; glycolysis; D-glyceraldehyde 3-phosphate from glycerone phosphate: step 1/1.</text>
</comment>
<keyword evidence="11" id="KW-1185">Reference proteome</keyword>
<dbReference type="InterPro" id="IPR035990">
    <property type="entry name" value="TIM_sf"/>
</dbReference>
<comment type="catalytic activity">
    <reaction evidence="8 9">
        <text>D-glyceraldehyde 3-phosphate = dihydroxyacetone phosphate</text>
        <dbReference type="Rhea" id="RHEA:18585"/>
        <dbReference type="ChEBI" id="CHEBI:57642"/>
        <dbReference type="ChEBI" id="CHEBI:59776"/>
        <dbReference type="EC" id="5.3.1.1"/>
    </reaction>
</comment>
<sequence length="249" mass="26650">MSQKRRFVAGNWKMNGSLATNRALLNDLSDSLKDATAEVVVFPPSIYLQQVSTILEDSNIKVGVQNISPEPKGAFTGEISLAMVKEFGCEYVLIGHSERRTLFGETDADVARKMKATVEAGLTPVICVGETLSERENGQTEAVIATQLTSVIDTIGIDAFNNAIIAYEPVWAIGTGKTATPEEADAVHDFIHCTLMKYSDKICDLVRVVYGGSVNASNVESLFAKENIDGALVGGASLEAEGFTKIALA</sequence>
<proteinExistence type="inferred from homology"/>
<evidence type="ECO:0000256" key="4">
    <source>
        <dbReference type="ARBA" id="ARBA00022432"/>
    </source>
</evidence>
<evidence type="ECO:0000256" key="8">
    <source>
        <dbReference type="HAMAP-Rule" id="MF_00147"/>
    </source>
</evidence>
<keyword evidence="5 8" id="KW-0963">Cytoplasm</keyword>
<dbReference type="UniPathway" id="UPA00109">
    <property type="reaction ID" value="UER00189"/>
</dbReference>
<dbReference type="GO" id="GO:0006096">
    <property type="term" value="P:glycolytic process"/>
    <property type="evidence" value="ECO:0007669"/>
    <property type="project" value="UniProtKB-UniRule"/>
</dbReference>
<name>A0A2U2AGI5_9GAMM</name>
<comment type="similarity">
    <text evidence="3 8 9">Belongs to the triosephosphate isomerase family.</text>
</comment>
<keyword evidence="6 8" id="KW-0324">Glycolysis</keyword>
<evidence type="ECO:0000256" key="6">
    <source>
        <dbReference type="ARBA" id="ARBA00023152"/>
    </source>
</evidence>
<dbReference type="InterPro" id="IPR000652">
    <property type="entry name" value="Triosephosphate_isomerase"/>
</dbReference>
<dbReference type="GO" id="GO:0005829">
    <property type="term" value="C:cytosol"/>
    <property type="evidence" value="ECO:0007669"/>
    <property type="project" value="TreeGrafter"/>
</dbReference>
<evidence type="ECO:0000256" key="5">
    <source>
        <dbReference type="ARBA" id="ARBA00022490"/>
    </source>
</evidence>
<dbReference type="Gene3D" id="3.20.20.70">
    <property type="entry name" value="Aldolase class I"/>
    <property type="match status" value="1"/>
</dbReference>
<dbReference type="EMBL" id="QEWQ01000001">
    <property type="protein sequence ID" value="PWD81699.1"/>
    <property type="molecule type" value="Genomic_DNA"/>
</dbReference>
<dbReference type="GO" id="GO:0019563">
    <property type="term" value="P:glycerol catabolic process"/>
    <property type="evidence" value="ECO:0007669"/>
    <property type="project" value="TreeGrafter"/>
</dbReference>
<comment type="function">
    <text evidence="8">Involved in the gluconeogenesis. Catalyzes stereospecifically the conversion of dihydroxyacetone phosphate (DHAP) to D-glyceraldehyde-3-phosphate (G3P).</text>
</comment>
<dbReference type="EC" id="5.3.1.1" evidence="8 9"/>
<feature type="binding site" evidence="8">
    <location>
        <position position="174"/>
    </location>
    <ligand>
        <name>substrate</name>
    </ligand>
</feature>
<dbReference type="GO" id="GO:0046166">
    <property type="term" value="P:glyceraldehyde-3-phosphate biosynthetic process"/>
    <property type="evidence" value="ECO:0007669"/>
    <property type="project" value="TreeGrafter"/>
</dbReference>
<dbReference type="PANTHER" id="PTHR21139">
    <property type="entry name" value="TRIOSEPHOSPHATE ISOMERASE"/>
    <property type="match status" value="1"/>
</dbReference>